<dbReference type="OrthoDB" id="9801841at2"/>
<feature type="compositionally biased region" description="Low complexity" evidence="6">
    <location>
        <begin position="498"/>
        <end position="512"/>
    </location>
</feature>
<proteinExistence type="predicted"/>
<dbReference type="Gene3D" id="3.30.200.20">
    <property type="entry name" value="Phosphorylase Kinase, domain 1"/>
    <property type="match status" value="1"/>
</dbReference>
<gene>
    <name evidence="9" type="ORF">SOCEGT47_068780</name>
</gene>
<dbReference type="PANTHER" id="PTHR43289">
    <property type="entry name" value="MITOGEN-ACTIVATED PROTEIN KINASE KINASE KINASE 20-RELATED"/>
    <property type="match status" value="1"/>
</dbReference>
<feature type="domain" description="Protein kinase" evidence="8">
    <location>
        <begin position="18"/>
        <end position="290"/>
    </location>
</feature>
<evidence type="ECO:0000256" key="5">
    <source>
        <dbReference type="PROSITE-ProRule" id="PRU10141"/>
    </source>
</evidence>
<evidence type="ECO:0000313" key="10">
    <source>
        <dbReference type="Proteomes" id="UP000295781"/>
    </source>
</evidence>
<dbReference type="PROSITE" id="PS00109">
    <property type="entry name" value="PROTEIN_KINASE_TYR"/>
    <property type="match status" value="1"/>
</dbReference>
<protein>
    <recommendedName>
        <fullName evidence="8">Protein kinase domain-containing protein</fullName>
    </recommendedName>
</protein>
<dbReference type="PANTHER" id="PTHR43289:SF6">
    <property type="entry name" value="SERINE_THREONINE-PROTEIN KINASE NEKL-3"/>
    <property type="match status" value="1"/>
</dbReference>
<feature type="compositionally biased region" description="Pro residues" evidence="6">
    <location>
        <begin position="410"/>
        <end position="426"/>
    </location>
</feature>
<evidence type="ECO:0000313" key="9">
    <source>
        <dbReference type="EMBL" id="AUX26317.1"/>
    </source>
</evidence>
<keyword evidence="2 5" id="KW-0547">Nucleotide-binding</keyword>
<evidence type="ECO:0000256" key="3">
    <source>
        <dbReference type="ARBA" id="ARBA00022777"/>
    </source>
</evidence>
<dbReference type="InterPro" id="IPR017441">
    <property type="entry name" value="Protein_kinase_ATP_BS"/>
</dbReference>
<dbReference type="Pfam" id="PF00069">
    <property type="entry name" value="Pkinase"/>
    <property type="match status" value="1"/>
</dbReference>
<dbReference type="EMBL" id="CP012670">
    <property type="protein sequence ID" value="AUX26317.1"/>
    <property type="molecule type" value="Genomic_DNA"/>
</dbReference>
<dbReference type="CDD" id="cd14014">
    <property type="entry name" value="STKc_PknB_like"/>
    <property type="match status" value="1"/>
</dbReference>
<organism evidence="9 10">
    <name type="scientific">Sorangium cellulosum</name>
    <name type="common">Polyangium cellulosum</name>
    <dbReference type="NCBI Taxonomy" id="56"/>
    <lineage>
        <taxon>Bacteria</taxon>
        <taxon>Pseudomonadati</taxon>
        <taxon>Myxococcota</taxon>
        <taxon>Polyangia</taxon>
        <taxon>Polyangiales</taxon>
        <taxon>Polyangiaceae</taxon>
        <taxon>Sorangium</taxon>
    </lineage>
</organism>
<keyword evidence="7" id="KW-1133">Transmembrane helix</keyword>
<keyword evidence="1" id="KW-0808">Transferase</keyword>
<accession>A0A4P2Q9L1</accession>
<evidence type="ECO:0000256" key="1">
    <source>
        <dbReference type="ARBA" id="ARBA00022679"/>
    </source>
</evidence>
<name>A0A4P2Q9L1_SORCE</name>
<evidence type="ECO:0000259" key="8">
    <source>
        <dbReference type="PROSITE" id="PS50011"/>
    </source>
</evidence>
<dbReference type="Gene3D" id="1.10.510.10">
    <property type="entry name" value="Transferase(Phosphotransferase) domain 1"/>
    <property type="match status" value="1"/>
</dbReference>
<evidence type="ECO:0000256" key="6">
    <source>
        <dbReference type="SAM" id="MobiDB-lite"/>
    </source>
</evidence>
<feature type="transmembrane region" description="Helical" evidence="7">
    <location>
        <begin position="368"/>
        <end position="389"/>
    </location>
</feature>
<dbReference type="AlphaFoldDB" id="A0A4P2Q9L1"/>
<dbReference type="PROSITE" id="PS00107">
    <property type="entry name" value="PROTEIN_KINASE_ATP"/>
    <property type="match status" value="1"/>
</dbReference>
<keyword evidence="4 5" id="KW-0067">ATP-binding</keyword>
<feature type="compositionally biased region" description="Pro residues" evidence="6">
    <location>
        <begin position="477"/>
        <end position="491"/>
    </location>
</feature>
<feature type="binding site" evidence="5">
    <location>
        <position position="50"/>
    </location>
    <ligand>
        <name>ATP</name>
        <dbReference type="ChEBI" id="CHEBI:30616"/>
    </ligand>
</feature>
<dbReference type="InterPro" id="IPR011009">
    <property type="entry name" value="Kinase-like_dom_sf"/>
</dbReference>
<sequence>MVPAADRSKTSSTDNGKYRFLLPLGEGGTANILLAVAQGPSGFNKLVVLKTMKRHIAEDPEFRRMFLNEARLAARLNHANVVQTYEIAEHNGSPIIVMEYLEGQPLSKVVARAGKRLALATHLRIIADALRGLHCAHELKDFDGTRLNVVHRDMSPHNVIVTYDGHVKLVDFGIAKLDRSDIRTSTGVIKGKIRYMSPEQLTGEPIDRRADIYSVGVMLWEAATGVRMWRDENDPAIMYRVVNGDIPSPREANPGVSPELERICMKALAPDRGLRYATAMDLEADVEAEIRRLDRVVTSREIAGLMTDLFEEQRIETRGKVEERLRTVASLSAAEVQELESSSIALQALHSPNTRSTTVTVVAPRSRVASAALGAAGTVLVGLLVWLMVKWRAPTFMVASPDAPAATASAPPPAAPEAPAPVPPAETAPTEAVSTTAPAGAAPATAPAGAVPATASTGAAPAAAPTGAAGAKAAAAPPEPTVPRSNHPPPSPDEEPEPAISPSAATSALTSANCKPPYYFDDRGIKKYKPECL</sequence>
<dbReference type="InterPro" id="IPR000719">
    <property type="entry name" value="Prot_kinase_dom"/>
</dbReference>
<dbReference type="PROSITE" id="PS50011">
    <property type="entry name" value="PROTEIN_KINASE_DOM"/>
    <property type="match status" value="1"/>
</dbReference>
<dbReference type="InterPro" id="IPR008266">
    <property type="entry name" value="Tyr_kinase_AS"/>
</dbReference>
<keyword evidence="7" id="KW-0472">Membrane</keyword>
<evidence type="ECO:0000256" key="2">
    <source>
        <dbReference type="ARBA" id="ARBA00022741"/>
    </source>
</evidence>
<feature type="region of interest" description="Disordered" evidence="6">
    <location>
        <begin position="402"/>
        <end position="523"/>
    </location>
</feature>
<dbReference type="GO" id="GO:0005524">
    <property type="term" value="F:ATP binding"/>
    <property type="evidence" value="ECO:0007669"/>
    <property type="project" value="UniProtKB-UniRule"/>
</dbReference>
<dbReference type="Proteomes" id="UP000295781">
    <property type="component" value="Chromosome"/>
</dbReference>
<dbReference type="RefSeq" id="WP_129353856.1">
    <property type="nucleotide sequence ID" value="NZ_CP012670.1"/>
</dbReference>
<dbReference type="SUPFAM" id="SSF56112">
    <property type="entry name" value="Protein kinase-like (PK-like)"/>
    <property type="match status" value="1"/>
</dbReference>
<feature type="compositionally biased region" description="Low complexity" evidence="6">
    <location>
        <begin position="427"/>
        <end position="476"/>
    </location>
</feature>
<reference evidence="9 10" key="1">
    <citation type="submission" date="2015-09" db="EMBL/GenBank/DDBJ databases">
        <title>Sorangium comparison.</title>
        <authorList>
            <person name="Zaburannyi N."/>
            <person name="Bunk B."/>
            <person name="Overmann J."/>
            <person name="Mueller R."/>
        </authorList>
    </citation>
    <scope>NUCLEOTIDE SEQUENCE [LARGE SCALE GENOMIC DNA]</scope>
    <source>
        <strain evidence="9 10">So ceGT47</strain>
    </source>
</reference>
<evidence type="ECO:0000256" key="7">
    <source>
        <dbReference type="SAM" id="Phobius"/>
    </source>
</evidence>
<keyword evidence="7" id="KW-0812">Transmembrane</keyword>
<evidence type="ECO:0000256" key="4">
    <source>
        <dbReference type="ARBA" id="ARBA00022840"/>
    </source>
</evidence>
<dbReference type="GO" id="GO:0004674">
    <property type="term" value="F:protein serine/threonine kinase activity"/>
    <property type="evidence" value="ECO:0007669"/>
    <property type="project" value="TreeGrafter"/>
</dbReference>
<keyword evidence="3" id="KW-0418">Kinase</keyword>